<dbReference type="Proteomes" id="UP001324993">
    <property type="component" value="Chromosome"/>
</dbReference>
<reference evidence="1 2" key="1">
    <citation type="submission" date="2023-11" db="EMBL/GenBank/DDBJ databases">
        <title>Coraliomargarita sp. nov., isolated from marine algae.</title>
        <authorList>
            <person name="Lee J.K."/>
            <person name="Baek J.H."/>
            <person name="Kim J.M."/>
            <person name="Choi D.G."/>
            <person name="Jeon C.O."/>
        </authorList>
    </citation>
    <scope>NUCLEOTIDE SEQUENCE [LARGE SCALE GENOMIC DNA]</scope>
    <source>
        <strain evidence="1 2">J2-16</strain>
    </source>
</reference>
<gene>
    <name evidence="1" type="ORF">SH580_09655</name>
</gene>
<accession>A0ABZ0RRU2</accession>
<dbReference type="RefSeq" id="WP_319834786.1">
    <property type="nucleotide sequence ID" value="NZ_CP138858.1"/>
</dbReference>
<dbReference type="EMBL" id="CP138858">
    <property type="protein sequence ID" value="WPJ97974.1"/>
    <property type="molecule type" value="Genomic_DNA"/>
</dbReference>
<sequence>MFRLALICALLTLYGCHNQQSAELRDFAQAFRQANQADEIEPMLALYALNGSTEQTVNLLKSALLNELGMPISQIEFEALTGSPEETIHYTHNGIEYGPTIQPLMRMRVSYATEDKFESLYSIGKNDADHWRIVSSRPIRPNL</sequence>
<protein>
    <recommendedName>
        <fullName evidence="3">Lipoprotein</fullName>
    </recommendedName>
</protein>
<name>A0ABZ0RRU2_9BACT</name>
<keyword evidence="2" id="KW-1185">Reference proteome</keyword>
<proteinExistence type="predicted"/>
<evidence type="ECO:0000313" key="2">
    <source>
        <dbReference type="Proteomes" id="UP001324993"/>
    </source>
</evidence>
<dbReference type="PROSITE" id="PS51257">
    <property type="entry name" value="PROKAR_LIPOPROTEIN"/>
    <property type="match status" value="1"/>
</dbReference>
<evidence type="ECO:0008006" key="3">
    <source>
        <dbReference type="Google" id="ProtNLM"/>
    </source>
</evidence>
<organism evidence="1 2">
    <name type="scientific">Coraliomargarita algicola</name>
    <dbReference type="NCBI Taxonomy" id="3092156"/>
    <lineage>
        <taxon>Bacteria</taxon>
        <taxon>Pseudomonadati</taxon>
        <taxon>Verrucomicrobiota</taxon>
        <taxon>Opitutia</taxon>
        <taxon>Puniceicoccales</taxon>
        <taxon>Coraliomargaritaceae</taxon>
        <taxon>Coraliomargarita</taxon>
    </lineage>
</organism>
<evidence type="ECO:0000313" key="1">
    <source>
        <dbReference type="EMBL" id="WPJ97974.1"/>
    </source>
</evidence>